<evidence type="ECO:0000313" key="3">
    <source>
        <dbReference type="EMBL" id="KAK9983660.1"/>
    </source>
</evidence>
<name>A0AAW2BCC6_9ROSI</name>
<protein>
    <submittedName>
        <fullName evidence="3">Uncharacterized protein</fullName>
    </submittedName>
</protein>
<dbReference type="EMBL" id="JAZDWU010000012">
    <property type="protein sequence ID" value="KAK9983660.1"/>
    <property type="molecule type" value="Genomic_DNA"/>
</dbReference>
<dbReference type="Proteomes" id="UP001459277">
    <property type="component" value="Unassembled WGS sequence"/>
</dbReference>
<feature type="compositionally biased region" description="Low complexity" evidence="2">
    <location>
        <begin position="392"/>
        <end position="403"/>
    </location>
</feature>
<organism evidence="3 4">
    <name type="scientific">Lithocarpus litseifolius</name>
    <dbReference type="NCBI Taxonomy" id="425828"/>
    <lineage>
        <taxon>Eukaryota</taxon>
        <taxon>Viridiplantae</taxon>
        <taxon>Streptophyta</taxon>
        <taxon>Embryophyta</taxon>
        <taxon>Tracheophyta</taxon>
        <taxon>Spermatophyta</taxon>
        <taxon>Magnoliopsida</taxon>
        <taxon>eudicotyledons</taxon>
        <taxon>Gunneridae</taxon>
        <taxon>Pentapetalae</taxon>
        <taxon>rosids</taxon>
        <taxon>fabids</taxon>
        <taxon>Fagales</taxon>
        <taxon>Fagaceae</taxon>
        <taxon>Lithocarpus</taxon>
    </lineage>
</organism>
<evidence type="ECO:0000256" key="2">
    <source>
        <dbReference type="SAM" id="MobiDB-lite"/>
    </source>
</evidence>
<accession>A0AAW2BCC6</accession>
<proteinExistence type="predicted"/>
<dbReference type="AlphaFoldDB" id="A0AAW2BCC6"/>
<sequence length="679" mass="74512">MFLGHLYVQLDILQSDEDQAGSCHMVTTSVHSTILQHLLYKRCARHLAKCRSVPFAKEKYQSCLRVITDFCSGFEFDFPLAFRWASMKPIDHPAVEFFDKGVGFSWKAYRNLSTGYTCVDAVMGPFVDTAGTTTPLTGFEERGITYLATTNARWLPYLSDEGVKFMHYPTNRHADDYPAGWEKRVKVTNILVPTKKIFAKSKSTKKKGDGSSETCSDIAPFKSDLPPISNIFLESFPPPSTHTHSSKRPAAGKSKPTALWPSADAPPSSRTRGSKRKTSPPLAPTTTERRSKHKEDMYVTRPIPLGELEFEPEPIFIYHPTVMEISASMGSPIEGFFDGVDMVFETTTSATPAAAQGVPVKAPIPSAKIVPIDEGTHTERVSDTAPTLRISESIPTTTETPTPQKGATPPTASQTEVVFPAIPLVISTSDPFMALSQAVKDGSYLVVTPSFIPSSTTQILEEHEIAADTAMPTATFPATPAVPVSATPTVPVSAMLSFEVGSSSATVPDHVSEAAAFFTRFDQPKGSGPPYVDFHDFRVPKDHASHLEAIYGSHGDFIQGFRLSRFAREHFLKLLGSVMNDIGHKFVNIVSTEKILQWRATVQELVSVGFAVEFILNHLHEIAQAFFMKKVQPTIDVTNTRIEALRKEVVDLEARNELILSSIGGSSRFGDRPLISGLR</sequence>
<reference evidence="3 4" key="1">
    <citation type="submission" date="2024-01" db="EMBL/GenBank/DDBJ databases">
        <title>A telomere-to-telomere, gap-free genome of sweet tea (Lithocarpus litseifolius).</title>
        <authorList>
            <person name="Zhou J."/>
        </authorList>
    </citation>
    <scope>NUCLEOTIDE SEQUENCE [LARGE SCALE GENOMIC DNA]</scope>
    <source>
        <strain evidence="3">Zhou-2022a</strain>
        <tissue evidence="3">Leaf</tissue>
    </source>
</reference>
<keyword evidence="1" id="KW-0175">Coiled coil</keyword>
<evidence type="ECO:0000313" key="4">
    <source>
        <dbReference type="Proteomes" id="UP001459277"/>
    </source>
</evidence>
<comment type="caution">
    <text evidence="3">The sequence shown here is derived from an EMBL/GenBank/DDBJ whole genome shotgun (WGS) entry which is preliminary data.</text>
</comment>
<evidence type="ECO:0000256" key="1">
    <source>
        <dbReference type="SAM" id="Coils"/>
    </source>
</evidence>
<feature type="region of interest" description="Disordered" evidence="2">
    <location>
        <begin position="201"/>
        <end position="297"/>
    </location>
</feature>
<feature type="coiled-coil region" evidence="1">
    <location>
        <begin position="635"/>
        <end position="662"/>
    </location>
</feature>
<feature type="region of interest" description="Disordered" evidence="2">
    <location>
        <begin position="392"/>
        <end position="412"/>
    </location>
</feature>
<gene>
    <name evidence="3" type="ORF">SO802_033185</name>
</gene>
<feature type="compositionally biased region" description="Basic and acidic residues" evidence="2">
    <location>
        <begin position="287"/>
        <end position="297"/>
    </location>
</feature>
<keyword evidence="4" id="KW-1185">Reference proteome</keyword>